<dbReference type="Proteomes" id="UP000271031">
    <property type="component" value="Unassembled WGS sequence"/>
</dbReference>
<evidence type="ECO:0000313" key="1">
    <source>
        <dbReference type="EMBL" id="RNB85945.1"/>
    </source>
</evidence>
<keyword evidence="2" id="KW-1185">Reference proteome</keyword>
<name>A0A3M8DF45_9BACL</name>
<evidence type="ECO:0000313" key="2">
    <source>
        <dbReference type="Proteomes" id="UP000271031"/>
    </source>
</evidence>
<dbReference type="AlphaFoldDB" id="A0A3M8DF45"/>
<accession>A0A3M8DF45</accession>
<organism evidence="1 2">
    <name type="scientific">Brevibacillus fluminis</name>
    <dbReference type="NCBI Taxonomy" id="511487"/>
    <lineage>
        <taxon>Bacteria</taxon>
        <taxon>Bacillati</taxon>
        <taxon>Bacillota</taxon>
        <taxon>Bacilli</taxon>
        <taxon>Bacillales</taxon>
        <taxon>Paenibacillaceae</taxon>
        <taxon>Brevibacillus</taxon>
    </lineage>
</organism>
<dbReference type="OrthoDB" id="1912370at2"/>
<protein>
    <submittedName>
        <fullName evidence="1">DUF4362 domain-containing protein</fullName>
    </submittedName>
</protein>
<dbReference type="RefSeq" id="WP_122919357.1">
    <property type="nucleotide sequence ID" value="NZ_RHHQ01000013.1"/>
</dbReference>
<comment type="caution">
    <text evidence="1">The sequence shown here is derived from an EMBL/GenBank/DDBJ whole genome shotgun (WGS) entry which is preliminary data.</text>
</comment>
<reference evidence="1 2" key="1">
    <citation type="submission" date="2018-10" db="EMBL/GenBank/DDBJ databases">
        <title>Phylogenomics of Brevibacillus.</title>
        <authorList>
            <person name="Dunlap C."/>
        </authorList>
    </citation>
    <scope>NUCLEOTIDE SEQUENCE [LARGE SCALE GENOMIC DNA]</scope>
    <source>
        <strain evidence="1 2">JCM 15716</strain>
    </source>
</reference>
<gene>
    <name evidence="1" type="ORF">EDM56_18280</name>
</gene>
<dbReference type="EMBL" id="RHHQ01000013">
    <property type="protein sequence ID" value="RNB85945.1"/>
    <property type="molecule type" value="Genomic_DNA"/>
</dbReference>
<sequence length="233" mass="26393">MKRRFLAGFIIGLGLILILTYAMSQRWLTSLAVLFPFADVKAPAMQQATPGILDIGKTTYIHTRVENGELKQQFFTEAKKGTSVRWTFDKYTTEGDPIHHILIYQPNSHTYQVTIDTTDDKFGSPSVTTMTCARFDEIADSLTGCDHSAFFHLGGVPLLPMTKENGLAYLRGFASLQWKDEFISAEAVDGLPLPADIQPATDYYTYQLQLQDQTYTIAIHKQTWQQHWFDTLL</sequence>
<proteinExistence type="predicted"/>